<evidence type="ECO:0000259" key="2">
    <source>
        <dbReference type="Pfam" id="PF02481"/>
    </source>
</evidence>
<accession>A0ABV8UVB6</accession>
<dbReference type="Pfam" id="PF02481">
    <property type="entry name" value="DNA_processg_A"/>
    <property type="match status" value="1"/>
</dbReference>
<reference evidence="4" key="1">
    <citation type="journal article" date="2019" name="Int. J. Syst. Evol. Microbiol.">
        <title>The Global Catalogue of Microorganisms (GCM) 10K type strain sequencing project: providing services to taxonomists for standard genome sequencing and annotation.</title>
        <authorList>
            <consortium name="The Broad Institute Genomics Platform"/>
            <consortium name="The Broad Institute Genome Sequencing Center for Infectious Disease"/>
            <person name="Wu L."/>
            <person name="Ma J."/>
        </authorList>
    </citation>
    <scope>NUCLEOTIDE SEQUENCE [LARGE SCALE GENOMIC DNA]</scope>
    <source>
        <strain evidence="4">CCUG 50353</strain>
    </source>
</reference>
<gene>
    <name evidence="3" type="primary">dprA</name>
    <name evidence="3" type="ORF">ACFO0S_05025</name>
</gene>
<dbReference type="SUPFAM" id="SSF102405">
    <property type="entry name" value="MCP/YpsA-like"/>
    <property type="match status" value="1"/>
</dbReference>
<dbReference type="PANTHER" id="PTHR43022:SF1">
    <property type="entry name" value="PROTEIN SMF"/>
    <property type="match status" value="1"/>
</dbReference>
<sequence length="276" mass="31250">MSNRQTLLALHSLYPRPWPQLQPLYTYLLSPTMIKPFLPENFLRDWKRVEHFNFERYYHQQQIRPITIFDSDYPSDWKELHDPPAVVYAKGNLHHLRYPYIAIVGARKASTYSERCINLLLPAIRERGYGICSGMALGADGMAHQAALSLPVPTVAILGNGFHFIYPKQHEKLFNKLCETDLVLTEYPPNAPPMPHQFIARNRLISGLSKAVVITEAAEKSGTMSTADFAIDAGKDVATFPGQVFSPLSMGPHLLIQQGAQLIQSTTDFRDFLDRI</sequence>
<dbReference type="RefSeq" id="WP_378140718.1">
    <property type="nucleotide sequence ID" value="NZ_JBHSEF010000011.1"/>
</dbReference>
<dbReference type="NCBIfam" id="TIGR00732">
    <property type="entry name" value="dprA"/>
    <property type="match status" value="1"/>
</dbReference>
<dbReference type="InterPro" id="IPR057666">
    <property type="entry name" value="DrpA_SLOG"/>
</dbReference>
<evidence type="ECO:0000256" key="1">
    <source>
        <dbReference type="ARBA" id="ARBA00006525"/>
    </source>
</evidence>
<dbReference type="Proteomes" id="UP001595733">
    <property type="component" value="Unassembled WGS sequence"/>
</dbReference>
<dbReference type="PANTHER" id="PTHR43022">
    <property type="entry name" value="PROTEIN SMF"/>
    <property type="match status" value="1"/>
</dbReference>
<proteinExistence type="inferred from homology"/>
<evidence type="ECO:0000313" key="4">
    <source>
        <dbReference type="Proteomes" id="UP001595733"/>
    </source>
</evidence>
<comment type="similarity">
    <text evidence="1">Belongs to the DprA/Smf family.</text>
</comment>
<evidence type="ECO:0000313" key="3">
    <source>
        <dbReference type="EMBL" id="MFC4354439.1"/>
    </source>
</evidence>
<dbReference type="Gene3D" id="3.40.50.450">
    <property type="match status" value="1"/>
</dbReference>
<feature type="domain" description="Smf/DprA SLOG" evidence="2">
    <location>
        <begin position="66"/>
        <end position="272"/>
    </location>
</feature>
<keyword evidence="4" id="KW-1185">Reference proteome</keyword>
<dbReference type="InterPro" id="IPR003488">
    <property type="entry name" value="DprA"/>
</dbReference>
<organism evidence="3 4">
    <name type="scientific">Chryseomicrobium palamuruense</name>
    <dbReference type="NCBI Taxonomy" id="682973"/>
    <lineage>
        <taxon>Bacteria</taxon>
        <taxon>Bacillati</taxon>
        <taxon>Bacillota</taxon>
        <taxon>Bacilli</taxon>
        <taxon>Bacillales</taxon>
        <taxon>Caryophanaceae</taxon>
        <taxon>Chryseomicrobium</taxon>
    </lineage>
</organism>
<name>A0ABV8UVB6_9BACL</name>
<protein>
    <submittedName>
        <fullName evidence="3">DNA-processing protein DprA</fullName>
    </submittedName>
</protein>
<dbReference type="EMBL" id="JBHSEF010000011">
    <property type="protein sequence ID" value="MFC4354439.1"/>
    <property type="molecule type" value="Genomic_DNA"/>
</dbReference>
<comment type="caution">
    <text evidence="3">The sequence shown here is derived from an EMBL/GenBank/DDBJ whole genome shotgun (WGS) entry which is preliminary data.</text>
</comment>